<dbReference type="EMBL" id="JAYMYQ010000001">
    <property type="protein sequence ID" value="KAK7361802.1"/>
    <property type="molecule type" value="Genomic_DNA"/>
</dbReference>
<feature type="transmembrane region" description="Helical" evidence="1">
    <location>
        <begin position="29"/>
        <end position="50"/>
    </location>
</feature>
<proteinExistence type="predicted"/>
<dbReference type="PANTHER" id="PTHR12242">
    <property type="entry name" value="OS02G0130600 PROTEIN-RELATED"/>
    <property type="match status" value="1"/>
</dbReference>
<keyword evidence="1" id="KW-0812">Transmembrane</keyword>
<organism evidence="2 3">
    <name type="scientific">Canavalia gladiata</name>
    <name type="common">Sword bean</name>
    <name type="synonym">Dolichos gladiatus</name>
    <dbReference type="NCBI Taxonomy" id="3824"/>
    <lineage>
        <taxon>Eukaryota</taxon>
        <taxon>Viridiplantae</taxon>
        <taxon>Streptophyta</taxon>
        <taxon>Embryophyta</taxon>
        <taxon>Tracheophyta</taxon>
        <taxon>Spermatophyta</taxon>
        <taxon>Magnoliopsida</taxon>
        <taxon>eudicotyledons</taxon>
        <taxon>Gunneridae</taxon>
        <taxon>Pentapetalae</taxon>
        <taxon>rosids</taxon>
        <taxon>fabids</taxon>
        <taxon>Fabales</taxon>
        <taxon>Fabaceae</taxon>
        <taxon>Papilionoideae</taxon>
        <taxon>50 kb inversion clade</taxon>
        <taxon>NPAAA clade</taxon>
        <taxon>indigoferoid/millettioid clade</taxon>
        <taxon>Phaseoleae</taxon>
        <taxon>Canavalia</taxon>
    </lineage>
</organism>
<feature type="transmembrane region" description="Helical" evidence="1">
    <location>
        <begin position="197"/>
        <end position="225"/>
    </location>
</feature>
<gene>
    <name evidence="2" type="ORF">VNO77_03886</name>
</gene>
<feature type="transmembrane region" description="Helical" evidence="1">
    <location>
        <begin position="91"/>
        <end position="111"/>
    </location>
</feature>
<keyword evidence="1" id="KW-0472">Membrane</keyword>
<protein>
    <recommendedName>
        <fullName evidence="4">Transmembrane protein</fullName>
    </recommendedName>
</protein>
<sequence length="388" mass="44539">MSFLTGSSSHTWQPTMTSDTTTLSYWLNWRFFFCALWILTSMALAFFLIFKYEGFNRKRSEGGENQEDAGLVYEDEAWNTCLRGIDPSWLLIYRIICFIVLLALIIASVAADGGVIFYFYTQWTFTLVTVYFGLGSYFSLYGYSLKHNKFGSSTVNRTSLDAELGPYMVSTIDGVLDMPNLPKSPDLEPQTRKIAGLWGYIFQIIFQTCAGAVVLTDCVFWFIIYPFLTSKDYSVDFLIFCMHTINAVFLLGDTSLNCMRFPMFRFAYFVLWTAIFVIFQWIIHVCVSIWWPYPFLDLSSPYAPLWYLAVALMHFPCYGIFALIVRMKHSWLSRSFPGSSRVVRSQLTGLPHHLIDKKAINPEVTTVGVVLCKRSDMPRGKMQQPNLG</sequence>
<dbReference type="GO" id="GO:0016020">
    <property type="term" value="C:membrane"/>
    <property type="evidence" value="ECO:0007669"/>
    <property type="project" value="TreeGrafter"/>
</dbReference>
<comment type="caution">
    <text evidence="2">The sequence shown here is derived from an EMBL/GenBank/DDBJ whole genome shotgun (WGS) entry which is preliminary data.</text>
</comment>
<dbReference type="AlphaFoldDB" id="A0AAN9R784"/>
<feature type="transmembrane region" description="Helical" evidence="1">
    <location>
        <begin position="237"/>
        <end position="256"/>
    </location>
</feature>
<reference evidence="2 3" key="1">
    <citation type="submission" date="2024-01" db="EMBL/GenBank/DDBJ databases">
        <title>The genomes of 5 underutilized Papilionoideae crops provide insights into root nodulation and disease resistanc.</title>
        <authorList>
            <person name="Jiang F."/>
        </authorList>
    </citation>
    <scope>NUCLEOTIDE SEQUENCE [LARGE SCALE GENOMIC DNA]</scope>
    <source>
        <strain evidence="2">LVBAO_FW01</strain>
        <tissue evidence="2">Leaves</tissue>
    </source>
</reference>
<evidence type="ECO:0000313" key="3">
    <source>
        <dbReference type="Proteomes" id="UP001367508"/>
    </source>
</evidence>
<evidence type="ECO:0000313" key="2">
    <source>
        <dbReference type="EMBL" id="KAK7361802.1"/>
    </source>
</evidence>
<keyword evidence="3" id="KW-1185">Reference proteome</keyword>
<dbReference type="PANTHER" id="PTHR12242:SF10">
    <property type="entry name" value="TRANSMEMBRANE PROTEIN"/>
    <property type="match status" value="1"/>
</dbReference>
<keyword evidence="1" id="KW-1133">Transmembrane helix</keyword>
<feature type="transmembrane region" description="Helical" evidence="1">
    <location>
        <begin position="117"/>
        <end position="140"/>
    </location>
</feature>
<evidence type="ECO:0000256" key="1">
    <source>
        <dbReference type="SAM" id="Phobius"/>
    </source>
</evidence>
<feature type="transmembrane region" description="Helical" evidence="1">
    <location>
        <begin position="268"/>
        <end position="293"/>
    </location>
</feature>
<accession>A0AAN9R784</accession>
<name>A0AAN9R784_CANGL</name>
<evidence type="ECO:0008006" key="4">
    <source>
        <dbReference type="Google" id="ProtNLM"/>
    </source>
</evidence>
<dbReference type="Proteomes" id="UP001367508">
    <property type="component" value="Unassembled WGS sequence"/>
</dbReference>
<feature type="transmembrane region" description="Helical" evidence="1">
    <location>
        <begin position="305"/>
        <end position="325"/>
    </location>
</feature>